<sequence>MSGNGRDPGPTGAGEAFRNGDLPGAIAAATAAVKKAPTDANARWLLAEMLLFAGEADRADKMLDAAALQDPNPAVLEFRKLLRAEVMRGQCWREGRLPKFQGDDPTPAQRAAMQAAVLLRAGDAAGALAAAEEAESLRPRAPGEVATAAGTVAFDDLRDVDDLFAPNIEVLTTNGDHILVPVERIRSLSFDPPRRPRDLCWRRCALDLRDGTEGVVYLPAIYPWSDPATPDALKLGRATEWSEEPGPVRGSGARLLLVGEEALSLAEITSLSFAG</sequence>
<dbReference type="InterPro" id="IPR009211">
    <property type="entry name" value="TagJ"/>
</dbReference>
<evidence type="ECO:0000313" key="2">
    <source>
        <dbReference type="Proteomes" id="UP001139516"/>
    </source>
</evidence>
<dbReference type="Proteomes" id="UP001139516">
    <property type="component" value="Unassembled WGS sequence"/>
</dbReference>
<dbReference type="RefSeq" id="WP_248667265.1">
    <property type="nucleotide sequence ID" value="NZ_JALPRX010000050.1"/>
</dbReference>
<accession>A0A9X2BWN5</accession>
<reference evidence="1" key="1">
    <citation type="submission" date="2022-04" db="EMBL/GenBank/DDBJ databases">
        <title>Roseomonas acroporae sp. nov., isolated from coral Acropora digitifera.</title>
        <authorList>
            <person name="Sun H."/>
        </authorList>
    </citation>
    <scope>NUCLEOTIDE SEQUENCE</scope>
    <source>
        <strain evidence="1">NAR14</strain>
    </source>
</reference>
<protein>
    <submittedName>
        <fullName evidence="1">Tetratricopeptide repeat protein</fullName>
    </submittedName>
</protein>
<dbReference type="Pfam" id="PF14559">
    <property type="entry name" value="TPR_19"/>
    <property type="match status" value="1"/>
</dbReference>
<dbReference type="AlphaFoldDB" id="A0A9X2BWN5"/>
<dbReference type="PIRSF" id="PIRSF029288">
    <property type="entry name" value="SciE_ImpE"/>
    <property type="match status" value="1"/>
</dbReference>
<dbReference type="InterPro" id="IPR011990">
    <property type="entry name" value="TPR-like_helical_dom_sf"/>
</dbReference>
<dbReference type="Pfam" id="PF07024">
    <property type="entry name" value="ImpE"/>
    <property type="match status" value="1"/>
</dbReference>
<gene>
    <name evidence="1" type="ORF">M0638_12195</name>
</gene>
<dbReference type="EMBL" id="JALPRX010000050">
    <property type="protein sequence ID" value="MCK8785144.1"/>
    <property type="molecule type" value="Genomic_DNA"/>
</dbReference>
<evidence type="ECO:0000313" key="1">
    <source>
        <dbReference type="EMBL" id="MCK8785144.1"/>
    </source>
</evidence>
<organism evidence="1 2">
    <name type="scientific">Roseomonas acroporae</name>
    <dbReference type="NCBI Taxonomy" id="2937791"/>
    <lineage>
        <taxon>Bacteria</taxon>
        <taxon>Pseudomonadati</taxon>
        <taxon>Pseudomonadota</taxon>
        <taxon>Alphaproteobacteria</taxon>
        <taxon>Acetobacterales</taxon>
        <taxon>Roseomonadaceae</taxon>
        <taxon>Roseomonas</taxon>
    </lineage>
</organism>
<proteinExistence type="predicted"/>
<keyword evidence="2" id="KW-1185">Reference proteome</keyword>
<dbReference type="SUPFAM" id="SSF144059">
    <property type="entry name" value="ImpE-like"/>
    <property type="match status" value="1"/>
</dbReference>
<name>A0A9X2BWN5_9PROT</name>
<dbReference type="Gene3D" id="1.25.40.10">
    <property type="entry name" value="Tetratricopeptide repeat domain"/>
    <property type="match status" value="1"/>
</dbReference>
<comment type="caution">
    <text evidence="1">The sequence shown here is derived from an EMBL/GenBank/DDBJ whole genome shotgun (WGS) entry which is preliminary data.</text>
</comment>